<gene>
    <name evidence="3" type="ORF">A5888_003238</name>
    <name evidence="2" type="ORF">A5888_003817</name>
</gene>
<evidence type="ECO:0000259" key="1">
    <source>
        <dbReference type="Pfam" id="PF13751"/>
    </source>
</evidence>
<dbReference type="EMBL" id="NGMM01000008">
    <property type="protein sequence ID" value="OTP10519.1"/>
    <property type="molecule type" value="Genomic_DNA"/>
</dbReference>
<dbReference type="Proteomes" id="UP000195141">
    <property type="component" value="Chromosome"/>
</dbReference>
<reference evidence="2" key="1">
    <citation type="submission" date="2017-05" db="EMBL/GenBank/DDBJ databases">
        <title>The Genome Sequence of Enterococcus sp. 9E7_DIV0242.</title>
        <authorList>
            <consortium name="The Broad Institute Genomics Platform"/>
            <consortium name="The Broad Institute Genomic Center for Infectious Diseases"/>
            <person name="Earl A."/>
            <person name="Manson A."/>
            <person name="Schwartman J."/>
            <person name="Gilmore M."/>
            <person name="Abouelleil A."/>
            <person name="Cao P."/>
            <person name="Chapman S."/>
            <person name="Cusick C."/>
            <person name="Shea T."/>
            <person name="Young S."/>
            <person name="Neafsey D."/>
            <person name="Nusbaum C."/>
            <person name="Birren B."/>
        </authorList>
    </citation>
    <scope>NUCLEOTIDE SEQUENCE [LARGE SCALE GENOMIC DNA]</scope>
    <source>
        <strain evidence="2">9E7_DIV0242</strain>
    </source>
</reference>
<organism evidence="2">
    <name type="scientific">Candidatus Enterococcus clewellii</name>
    <dbReference type="NCBI Taxonomy" id="1834193"/>
    <lineage>
        <taxon>Bacteria</taxon>
        <taxon>Bacillati</taxon>
        <taxon>Bacillota</taxon>
        <taxon>Bacilli</taxon>
        <taxon>Lactobacillales</taxon>
        <taxon>Enterococcaceae</taxon>
        <taxon>Enterococcus</taxon>
    </lineage>
</organism>
<sequence length="87" mass="10136">MKQLLSEEKTGAIYRRRKIDVEPAFGFLKAILGFTRLSVRGKEQVKNELGFALLAVNLRKLTVSQRETIQKKENNRKKKESACFFYK</sequence>
<reference evidence="3" key="2">
    <citation type="submission" date="2017-05" db="EMBL/GenBank/DDBJ databases">
        <authorList>
            <consortium name="The Broad Institute Genomics Platform"/>
            <consortium name="The Broad Institute Genomic Center for Infectious Diseases"/>
            <person name="Earl A."/>
            <person name="Manson A."/>
            <person name="Schwartman J."/>
            <person name="Gilmore M."/>
            <person name="Abouelleil A."/>
            <person name="Cao P."/>
            <person name="Chapman S."/>
            <person name="Cusick C."/>
            <person name="Shea T."/>
            <person name="Young S."/>
            <person name="Neafsey D."/>
            <person name="Nusbaum C."/>
            <person name="Birren B."/>
        </authorList>
    </citation>
    <scope>NUCLEOTIDE SEQUENCE</scope>
    <source>
        <strain evidence="3">9E7_DIV0242</strain>
    </source>
</reference>
<protein>
    <recommendedName>
        <fullName evidence="1">Transposase DDE domain-containing protein</fullName>
    </recommendedName>
</protein>
<keyword evidence="4" id="KW-1185">Reference proteome</keyword>
<feature type="domain" description="Transposase DDE" evidence="1">
    <location>
        <begin position="5"/>
        <end position="61"/>
    </location>
</feature>
<dbReference type="AlphaFoldDB" id="A0A242JYX0"/>
<accession>A0A242JYX0</accession>
<dbReference type="EMBL" id="CP147247">
    <property type="protein sequence ID" value="WYJ91470.1"/>
    <property type="molecule type" value="Genomic_DNA"/>
</dbReference>
<dbReference type="InterPro" id="IPR025668">
    <property type="entry name" value="Tnp_DDE_dom"/>
</dbReference>
<dbReference type="Pfam" id="PF13751">
    <property type="entry name" value="DDE_Tnp_1_6"/>
    <property type="match status" value="1"/>
</dbReference>
<evidence type="ECO:0000313" key="2">
    <source>
        <dbReference type="EMBL" id="OTP10519.1"/>
    </source>
</evidence>
<evidence type="ECO:0000313" key="4">
    <source>
        <dbReference type="Proteomes" id="UP000195141"/>
    </source>
</evidence>
<name>A0A242JYX0_9ENTE</name>
<proteinExistence type="predicted"/>
<reference evidence="3" key="3">
    <citation type="submission" date="2024-03" db="EMBL/GenBank/DDBJ databases">
        <title>The Genome Sequence of Enterococcus sp. DIV0242b.</title>
        <authorList>
            <consortium name="The Broad Institute Genomics Platform"/>
            <consortium name="The Broad Institute Microbial Omics Core"/>
            <consortium name="The Broad Institute Genomic Center for Infectious Diseases"/>
            <person name="Earl A."/>
            <person name="Manson A."/>
            <person name="Gilmore M."/>
            <person name="Schwartman J."/>
            <person name="Shea T."/>
            <person name="Abouelleil A."/>
            <person name="Cao P."/>
            <person name="Chapman S."/>
            <person name="Cusick C."/>
            <person name="Young S."/>
            <person name="Neafsey D."/>
            <person name="Nusbaum C."/>
            <person name="Birren B."/>
        </authorList>
    </citation>
    <scope>NUCLEOTIDE SEQUENCE</scope>
    <source>
        <strain evidence="3">9E7_DIV0242</strain>
    </source>
</reference>
<evidence type="ECO:0000313" key="3">
    <source>
        <dbReference type="EMBL" id="WYJ91470.1"/>
    </source>
</evidence>